<sequence>MLGNTLDEVLKLETKFTGINGLDEILGGGITAPSTILIAGNPGSGRTILGVQSLCEAARNGEKVLYICITTQSENSIRESLSEYSFYEEALNLRVFNVSSVERDPLTMLVDLGNIVNSIKPDRILIDPITPIGFGFPEAERRRFIYSLNSAIVEWNAIVYLTGTMSKSDVCKSVISDVADGIIHLSQEIQRRGSKRMITIIKMNRPNYLDGEHTFSINASGVTIYPRITAPVIEEAAQISRINAGIPKFEDLSRGGLFELSSTLIAGNTGTGKTLFGLSFIVEGAKNGEPGIISTFEDSPAELRRYATSLGLELEKLEKQGLIRIIYTPPSEINACRHTIELRNYIQEMGAKRALLDDISGFDYVFDTQIAKREHIANMIRLFKNMGVTSMFISGNMAAGSNILQSEIPISSLVDVLILLRHMDIGKEIRKTMAILKMHGSDHEKHLISYDITSEGINIGEFLKDM</sequence>
<gene>
    <name evidence="8" type="ORF">SAMN04488589_1284</name>
</gene>
<dbReference type="PANTHER" id="PTHR42926">
    <property type="match status" value="1"/>
</dbReference>
<evidence type="ECO:0000313" key="8">
    <source>
        <dbReference type="EMBL" id="SDF73591.1"/>
    </source>
</evidence>
<dbReference type="InterPro" id="IPR027417">
    <property type="entry name" value="P-loop_NTPase"/>
</dbReference>
<comment type="caution">
    <text evidence="8">The sequence shown here is derived from an EMBL/GenBank/DDBJ whole genome shotgun (WGS) entry which is preliminary data.</text>
</comment>
<dbReference type="PROSITE" id="PS51146">
    <property type="entry name" value="KAIC"/>
    <property type="match status" value="2"/>
</dbReference>
<dbReference type="InterPro" id="IPR051347">
    <property type="entry name" value="Circadian_clock_KaiC-rel"/>
</dbReference>
<dbReference type="AlphaFoldDB" id="A0A7Z7AZF7"/>
<accession>A0A7Z7AZF7</accession>
<proteinExistence type="predicted"/>
<evidence type="ECO:0000256" key="6">
    <source>
        <dbReference type="ARBA" id="ARBA00022801"/>
    </source>
</evidence>
<evidence type="ECO:0000259" key="7">
    <source>
        <dbReference type="PROSITE" id="PS51146"/>
    </source>
</evidence>
<dbReference type="PANTHER" id="PTHR42926:SF1">
    <property type="entry name" value="CIRCADIAN CLOCK OSCILLATOR PROTEIN KAIC 1"/>
    <property type="match status" value="1"/>
</dbReference>
<dbReference type="InterPro" id="IPR014774">
    <property type="entry name" value="KaiC-like_dom"/>
</dbReference>
<dbReference type="Pfam" id="PF06745">
    <property type="entry name" value="ATPase"/>
    <property type="match status" value="2"/>
</dbReference>
<dbReference type="Gene3D" id="3.40.50.300">
    <property type="entry name" value="P-loop containing nucleotide triphosphate hydrolases"/>
    <property type="match status" value="2"/>
</dbReference>
<dbReference type="InterPro" id="IPR030665">
    <property type="entry name" value="KaiC"/>
</dbReference>
<keyword evidence="9" id="KW-1185">Reference proteome</keyword>
<reference evidence="8 9" key="1">
    <citation type="submission" date="2016-10" db="EMBL/GenBank/DDBJ databases">
        <authorList>
            <person name="Varghese N."/>
            <person name="Submissions S."/>
        </authorList>
    </citation>
    <scope>NUCLEOTIDE SEQUENCE [LARGE SCALE GENOMIC DNA]</scope>
    <source>
        <strain evidence="8 9">PL 12/M</strain>
    </source>
</reference>
<keyword evidence="2" id="KW-0597">Phosphoprotein</keyword>
<keyword evidence="6" id="KW-0378">Hydrolase</keyword>
<keyword evidence="4" id="KW-0677">Repeat</keyword>
<keyword evidence="3" id="KW-0808">Transferase</keyword>
<evidence type="ECO:0000256" key="5">
    <source>
        <dbReference type="ARBA" id="ARBA00022777"/>
    </source>
</evidence>
<evidence type="ECO:0000313" key="9">
    <source>
        <dbReference type="Proteomes" id="UP000199259"/>
    </source>
</evidence>
<organism evidence="8 9">
    <name type="scientific">Methanolobus vulcani</name>
    <dbReference type="NCBI Taxonomy" id="38026"/>
    <lineage>
        <taxon>Archaea</taxon>
        <taxon>Methanobacteriati</taxon>
        <taxon>Methanobacteriota</taxon>
        <taxon>Stenosarchaea group</taxon>
        <taxon>Methanomicrobia</taxon>
        <taxon>Methanosarcinales</taxon>
        <taxon>Methanosarcinaceae</taxon>
        <taxon>Methanolobus</taxon>
    </lineage>
</organism>
<feature type="domain" description="KaiC" evidence="7">
    <location>
        <begin position="13"/>
        <end position="238"/>
    </location>
</feature>
<evidence type="ECO:0000256" key="1">
    <source>
        <dbReference type="ARBA" id="ARBA00012513"/>
    </source>
</evidence>
<dbReference type="RefSeq" id="WP_238380744.1">
    <property type="nucleotide sequence ID" value="NZ_FNCA01000003.1"/>
</dbReference>
<dbReference type="EMBL" id="FNCA01000003">
    <property type="protein sequence ID" value="SDF73591.1"/>
    <property type="molecule type" value="Genomic_DNA"/>
</dbReference>
<dbReference type="InterPro" id="IPR010624">
    <property type="entry name" value="KaiC_dom"/>
</dbReference>
<keyword evidence="5" id="KW-0418">Kinase</keyword>
<dbReference type="Proteomes" id="UP000199259">
    <property type="component" value="Unassembled WGS sequence"/>
</dbReference>
<dbReference type="GO" id="GO:0016787">
    <property type="term" value="F:hydrolase activity"/>
    <property type="evidence" value="ECO:0007669"/>
    <property type="project" value="UniProtKB-KW"/>
</dbReference>
<dbReference type="GO" id="GO:0004674">
    <property type="term" value="F:protein serine/threonine kinase activity"/>
    <property type="evidence" value="ECO:0007669"/>
    <property type="project" value="UniProtKB-EC"/>
</dbReference>
<evidence type="ECO:0000256" key="2">
    <source>
        <dbReference type="ARBA" id="ARBA00022553"/>
    </source>
</evidence>
<dbReference type="EC" id="2.7.11.1" evidence="1"/>
<feature type="domain" description="KaiC" evidence="7">
    <location>
        <begin position="240"/>
        <end position="466"/>
    </location>
</feature>
<evidence type="ECO:0000256" key="3">
    <source>
        <dbReference type="ARBA" id="ARBA00022679"/>
    </source>
</evidence>
<dbReference type="SUPFAM" id="SSF52540">
    <property type="entry name" value="P-loop containing nucleoside triphosphate hydrolases"/>
    <property type="match status" value="2"/>
</dbReference>
<protein>
    <recommendedName>
        <fullName evidence="1">non-specific serine/threonine protein kinase</fullName>
        <ecNumber evidence="1">2.7.11.1</ecNumber>
    </recommendedName>
</protein>
<evidence type="ECO:0000256" key="4">
    <source>
        <dbReference type="ARBA" id="ARBA00022737"/>
    </source>
</evidence>
<name>A0A7Z7AZF7_9EURY</name>
<dbReference type="GO" id="GO:0005524">
    <property type="term" value="F:ATP binding"/>
    <property type="evidence" value="ECO:0007669"/>
    <property type="project" value="InterPro"/>
</dbReference>
<dbReference type="PIRSF" id="PIRSF039117">
    <property type="entry name" value="KaiC"/>
    <property type="match status" value="1"/>
</dbReference>